<evidence type="ECO:0000256" key="15">
    <source>
        <dbReference type="SAM" id="Coils"/>
    </source>
</evidence>
<feature type="active site" evidence="14">
    <location>
        <position position="152"/>
    </location>
</feature>
<dbReference type="InterPro" id="IPR035909">
    <property type="entry name" value="CheB_C"/>
</dbReference>
<keyword evidence="10" id="KW-0418">Kinase</keyword>
<dbReference type="SUPFAM" id="SSF55874">
    <property type="entry name" value="ATPase domain of HSP90 chaperone/DNA topoisomerase II/histidine kinase"/>
    <property type="match status" value="1"/>
</dbReference>
<keyword evidence="15" id="KW-0175">Coiled coil</keyword>
<comment type="catalytic activity">
    <reaction evidence="1">
        <text>ATP + protein L-histidine = ADP + protein N-phospho-L-histidine.</text>
        <dbReference type="EC" id="2.7.13.3"/>
    </reaction>
</comment>
<feature type="coiled-coil region" evidence="15">
    <location>
        <begin position="656"/>
        <end position="746"/>
    </location>
</feature>
<dbReference type="Gene3D" id="3.30.450.20">
    <property type="entry name" value="PAS domain"/>
    <property type="match status" value="3"/>
</dbReference>
<dbReference type="Gene3D" id="1.10.155.10">
    <property type="entry name" value="Chemotaxis receptor methyltransferase CheR, N-terminal domain"/>
    <property type="match status" value="1"/>
</dbReference>
<feature type="active site" evidence="14">
    <location>
        <position position="33"/>
    </location>
</feature>
<evidence type="ECO:0000256" key="4">
    <source>
        <dbReference type="ARBA" id="ARBA00022475"/>
    </source>
</evidence>
<evidence type="ECO:0000256" key="7">
    <source>
        <dbReference type="ARBA" id="ARBA00022679"/>
    </source>
</evidence>
<evidence type="ECO:0000313" key="23">
    <source>
        <dbReference type="Proteomes" id="UP000319040"/>
    </source>
</evidence>
<evidence type="ECO:0000256" key="16">
    <source>
        <dbReference type="SAM" id="MobiDB-lite"/>
    </source>
</evidence>
<sequence length="1355" mass="154897">MKINKKETKKRVKPTKDHEPTSQDFYVVGIGASAGGLEAIQQLFDNIPADTGMAFVIIQHLSPDFKSLMPELLAKHTEMQIFTAEDKQTIQPNCIYLNQRHKNLHIKGKKLYLLDKGPKHNLNLPIDIFFHTLGEEYKEKCIGVILSGTGSDGSRGIRTIKEGGGIIMVQDPASAQFDGMPHSAISTNLVDFIMTPKYIAEKFSKIPTNRPHVNFNTDAEGSAESLINNILQIVFQYSGIDFREYKKNTLLRRIEKRMNIHNIEHLYDYTNLLLQKDAEKQALKEDFLIGVTRFFRDPEAFKELEEHIIPAICKAKNKAEIVRIWVPACSTGEEVYSIAMLVDDHIRSAKLNLDYKIFATDIDSIAIGKAGLGLYQYNTINEIKKEYIDKYFVKSGDKIQIIKRIREKIVFSMHNVFKDPPFIRMDLISCRNMLIYFDHKIQRKTLLKFQFALNQYGYLFLGNSESLGDVAKYFEVLDVKWKIYQNISPTHQLPSQNDFETSISNVSYKNTPNAIGKFEYKYKENPETVFHNYLSKKYSPASIFIDKNFDILFIKGDAGKRLSHNEGVFERNLLKMLPPQIASALRRGVRKLGENDQELLIKNILRDTNNELSTFDLTIHKPNPEGELKDTYLILFGEEKQLESDKVRILNNTDIEESSKHRLEELETELKEVKMELQNTVEELETSNEELQSSNEELMASNEELQSTNEELQSVNEELYTVNSELQNKNKELINLNNDMTNLLDSTDIGTLFLDGDLHIRKFTPSLQQHFNLKETDYGRPISSFASNFSEEVRVSIFEDCLTVLKKLTSIEKEIQDKQGNYYLKRVSPFITLNKTIDGVVITLVNINQLKKTESELIKAENTYRNLFNNMSEGFVHAKIITDSNGKAVDWEYITLNRAFEAQIGCKAEDIVGKRVTKIQPDITNNSQNWIEKFGQTAFTGKEQFIESDFISPEKYFYIHVFCPRPGEFAATFADVTELKLKEKALRKSEAELKRVQTITHTGSWYLDIETEEVTWTDELRKMYGFTPGQPVPNLAEQGKLFTPESWKTLMGKLENTIETGTPYELELEMVKKNCSKGWLWARGEVVKDKNGKTIAVRGAAQDITERKTIEQELVEAKKNAEVANIHKNYFLANMSHEIRTPMNGVLGFAELLKSDDLSDDERHRYLDIIDSNSMQLLSLIDDILDVAKIESGELRITNDTVNPAKMISDLELSYNEIRTNDNSNIKFKAIIPKQHEGFVMVTDKSRLRQVISNLLNNALKFSKKGTIEFGYKVNNDHLDFFVKDEGIGIDRDKIEEIFERFKQVNYNGNTTAGGTGLGLAICRGIVKLLGGDITVKSQLGVGSEFSFSIPIKKA</sequence>
<dbReference type="CDD" id="cd16434">
    <property type="entry name" value="CheB-CheR_fusion"/>
    <property type="match status" value="1"/>
</dbReference>
<dbReference type="PROSITE" id="PS50112">
    <property type="entry name" value="PAS"/>
    <property type="match status" value="1"/>
</dbReference>
<evidence type="ECO:0000256" key="2">
    <source>
        <dbReference type="ARBA" id="ARBA00001541"/>
    </source>
</evidence>
<dbReference type="GO" id="GO:0000155">
    <property type="term" value="F:phosphorelay sensor kinase activity"/>
    <property type="evidence" value="ECO:0007669"/>
    <property type="project" value="InterPro"/>
</dbReference>
<keyword evidence="23" id="KW-1185">Reference proteome</keyword>
<dbReference type="InterPro" id="IPR013655">
    <property type="entry name" value="PAS_fold_3"/>
</dbReference>
<keyword evidence="7" id="KW-0808">Transferase</keyword>
<dbReference type="Gene3D" id="3.40.50.180">
    <property type="entry name" value="Methylesterase CheB, C-terminal domain"/>
    <property type="match status" value="1"/>
</dbReference>
<comment type="subcellular location">
    <subcellularLocation>
        <location evidence="3">Cell membrane</location>
    </subcellularLocation>
</comment>
<accession>A0A521AEX7</accession>
<dbReference type="InterPro" id="IPR029063">
    <property type="entry name" value="SAM-dependent_MTases_sf"/>
</dbReference>
<organism evidence="22 23">
    <name type="scientific">Saccharicrinis carchari</name>
    <dbReference type="NCBI Taxonomy" id="1168039"/>
    <lineage>
        <taxon>Bacteria</taxon>
        <taxon>Pseudomonadati</taxon>
        <taxon>Bacteroidota</taxon>
        <taxon>Bacteroidia</taxon>
        <taxon>Marinilabiliales</taxon>
        <taxon>Marinilabiliaceae</taxon>
        <taxon>Saccharicrinis</taxon>
    </lineage>
</organism>
<dbReference type="SMART" id="SM00086">
    <property type="entry name" value="PAC"/>
    <property type="match status" value="2"/>
</dbReference>
<dbReference type="Gene3D" id="2.10.70.100">
    <property type="match status" value="1"/>
</dbReference>
<keyword evidence="11" id="KW-0067">ATP-binding</keyword>
<dbReference type="OrthoDB" id="9816309at2"/>
<dbReference type="SUPFAM" id="SSF47757">
    <property type="entry name" value="Chemotaxis receptor methyltransferase CheR, N-terminal domain"/>
    <property type="match status" value="1"/>
</dbReference>
<dbReference type="Pfam" id="PF13596">
    <property type="entry name" value="PAS_10"/>
    <property type="match status" value="1"/>
</dbReference>
<dbReference type="InterPro" id="IPR003594">
    <property type="entry name" value="HATPase_dom"/>
</dbReference>
<protein>
    <submittedName>
        <fullName evidence="22">Two-component system, chemotaxis family, CheB/CheR fusion protein</fullName>
    </submittedName>
</protein>
<feature type="active site" evidence="14">
    <location>
        <position position="60"/>
    </location>
</feature>
<evidence type="ECO:0000256" key="6">
    <source>
        <dbReference type="ARBA" id="ARBA00022603"/>
    </source>
</evidence>
<dbReference type="FunFam" id="3.30.565.10:FF:000023">
    <property type="entry name" value="PAS domain-containing sensor histidine kinase"/>
    <property type="match status" value="1"/>
</dbReference>
<evidence type="ECO:0000259" key="21">
    <source>
        <dbReference type="PROSITE" id="PS50123"/>
    </source>
</evidence>
<evidence type="ECO:0000256" key="13">
    <source>
        <dbReference type="ARBA" id="ARBA00023136"/>
    </source>
</evidence>
<proteinExistence type="predicted"/>
<dbReference type="GO" id="GO:0008984">
    <property type="term" value="F:protein-glutamate methylesterase activity"/>
    <property type="evidence" value="ECO:0007669"/>
    <property type="project" value="InterPro"/>
</dbReference>
<evidence type="ECO:0000256" key="3">
    <source>
        <dbReference type="ARBA" id="ARBA00004236"/>
    </source>
</evidence>
<feature type="domain" description="PAC" evidence="19">
    <location>
        <begin position="1064"/>
        <end position="1116"/>
    </location>
</feature>
<keyword evidence="8" id="KW-0949">S-adenosyl-L-methionine</keyword>
<keyword evidence="4" id="KW-1003">Cell membrane</keyword>
<dbReference type="GO" id="GO:0005737">
    <property type="term" value="C:cytoplasm"/>
    <property type="evidence" value="ECO:0007669"/>
    <property type="project" value="InterPro"/>
</dbReference>
<gene>
    <name evidence="22" type="ORF">SAMN06265379_101101</name>
</gene>
<dbReference type="InterPro" id="IPR050903">
    <property type="entry name" value="Bact_Chemotaxis_MeTrfase"/>
</dbReference>
<dbReference type="InterPro" id="IPR022642">
    <property type="entry name" value="CheR_C"/>
</dbReference>
<dbReference type="GO" id="GO:0000156">
    <property type="term" value="F:phosphorelay response regulator activity"/>
    <property type="evidence" value="ECO:0007669"/>
    <property type="project" value="InterPro"/>
</dbReference>
<evidence type="ECO:0000256" key="1">
    <source>
        <dbReference type="ARBA" id="ARBA00000085"/>
    </source>
</evidence>
<evidence type="ECO:0000259" key="18">
    <source>
        <dbReference type="PROSITE" id="PS50112"/>
    </source>
</evidence>
<dbReference type="CDD" id="cd00082">
    <property type="entry name" value="HisKA"/>
    <property type="match status" value="1"/>
</dbReference>
<keyword evidence="9" id="KW-0547">Nucleotide-binding</keyword>
<evidence type="ECO:0000256" key="9">
    <source>
        <dbReference type="ARBA" id="ARBA00022741"/>
    </source>
</evidence>
<dbReference type="PRINTS" id="PR00996">
    <property type="entry name" value="CHERMTFRASE"/>
</dbReference>
<evidence type="ECO:0000256" key="14">
    <source>
        <dbReference type="PROSITE-ProRule" id="PRU00050"/>
    </source>
</evidence>
<dbReference type="InterPro" id="IPR036804">
    <property type="entry name" value="CheR_N_sf"/>
</dbReference>
<dbReference type="Pfam" id="PF02518">
    <property type="entry name" value="HATPase_c"/>
    <property type="match status" value="1"/>
</dbReference>
<evidence type="ECO:0000256" key="11">
    <source>
        <dbReference type="ARBA" id="ARBA00022840"/>
    </source>
</evidence>
<dbReference type="InterPro" id="IPR022641">
    <property type="entry name" value="CheR_N"/>
</dbReference>
<comment type="catalytic activity">
    <reaction evidence="2">
        <text>L-glutamyl-[protein] + S-adenosyl-L-methionine = [protein]-L-glutamate 5-O-methyl ester + S-adenosyl-L-homocysteine</text>
        <dbReference type="Rhea" id="RHEA:24452"/>
        <dbReference type="Rhea" id="RHEA-COMP:10208"/>
        <dbReference type="Rhea" id="RHEA-COMP:10311"/>
        <dbReference type="ChEBI" id="CHEBI:29973"/>
        <dbReference type="ChEBI" id="CHEBI:57856"/>
        <dbReference type="ChEBI" id="CHEBI:59789"/>
        <dbReference type="ChEBI" id="CHEBI:82795"/>
        <dbReference type="EC" id="2.1.1.80"/>
    </reaction>
</comment>
<dbReference type="InterPro" id="IPR036890">
    <property type="entry name" value="HATPase_C_sf"/>
</dbReference>
<dbReference type="InterPro" id="IPR001610">
    <property type="entry name" value="PAC"/>
</dbReference>
<feature type="domain" description="CheR-type methyltransferase" evidence="21">
    <location>
        <begin position="230"/>
        <end position="475"/>
    </location>
</feature>
<evidence type="ECO:0000259" key="20">
    <source>
        <dbReference type="PROSITE" id="PS50122"/>
    </source>
</evidence>
<keyword evidence="14" id="KW-0145">Chemotaxis</keyword>
<dbReference type="CDD" id="cd16922">
    <property type="entry name" value="HATPase_EvgS-ArcB-TorS-like"/>
    <property type="match status" value="1"/>
</dbReference>
<dbReference type="PROSITE" id="PS50113">
    <property type="entry name" value="PAC"/>
    <property type="match status" value="1"/>
</dbReference>
<evidence type="ECO:0000256" key="5">
    <source>
        <dbReference type="ARBA" id="ARBA00022553"/>
    </source>
</evidence>
<dbReference type="Pfam" id="PF01339">
    <property type="entry name" value="CheB_methylest"/>
    <property type="match status" value="1"/>
</dbReference>
<evidence type="ECO:0000313" key="22">
    <source>
        <dbReference type="EMBL" id="SMO33326.1"/>
    </source>
</evidence>
<evidence type="ECO:0000256" key="10">
    <source>
        <dbReference type="ARBA" id="ARBA00022777"/>
    </source>
</evidence>
<keyword evidence="13" id="KW-0472">Membrane</keyword>
<dbReference type="EMBL" id="FXTB01000001">
    <property type="protein sequence ID" value="SMO33326.1"/>
    <property type="molecule type" value="Genomic_DNA"/>
</dbReference>
<dbReference type="InterPro" id="IPR000014">
    <property type="entry name" value="PAS"/>
</dbReference>
<dbReference type="Pfam" id="PF03705">
    <property type="entry name" value="CheR_N"/>
    <property type="match status" value="1"/>
</dbReference>
<keyword evidence="12" id="KW-0902">Two-component regulatory system</keyword>
<evidence type="ECO:0000259" key="19">
    <source>
        <dbReference type="PROSITE" id="PS50113"/>
    </source>
</evidence>
<dbReference type="GO" id="GO:0005886">
    <property type="term" value="C:plasma membrane"/>
    <property type="evidence" value="ECO:0007669"/>
    <property type="project" value="UniProtKB-SubCell"/>
</dbReference>
<dbReference type="InterPro" id="IPR003661">
    <property type="entry name" value="HisK_dim/P_dom"/>
</dbReference>
<dbReference type="InterPro" id="IPR035965">
    <property type="entry name" value="PAS-like_dom_sf"/>
</dbReference>
<dbReference type="PROSITE" id="PS50109">
    <property type="entry name" value="HIS_KIN"/>
    <property type="match status" value="1"/>
</dbReference>
<keyword evidence="5" id="KW-0597">Phosphoprotein</keyword>
<keyword evidence="6" id="KW-0489">Methyltransferase</keyword>
<dbReference type="GO" id="GO:0032259">
    <property type="term" value="P:methylation"/>
    <property type="evidence" value="ECO:0007669"/>
    <property type="project" value="UniProtKB-KW"/>
</dbReference>
<dbReference type="Gene3D" id="1.10.287.130">
    <property type="match status" value="1"/>
</dbReference>
<dbReference type="InterPro" id="IPR000700">
    <property type="entry name" value="PAS-assoc_C"/>
</dbReference>
<dbReference type="SUPFAM" id="SSF47384">
    <property type="entry name" value="Homodimeric domain of signal transducing histidine kinase"/>
    <property type="match status" value="1"/>
</dbReference>
<dbReference type="SUPFAM" id="SSF53335">
    <property type="entry name" value="S-adenosyl-L-methionine-dependent methyltransferases"/>
    <property type="match status" value="1"/>
</dbReference>
<reference evidence="22 23" key="1">
    <citation type="submission" date="2017-05" db="EMBL/GenBank/DDBJ databases">
        <authorList>
            <person name="Varghese N."/>
            <person name="Submissions S."/>
        </authorList>
    </citation>
    <scope>NUCLEOTIDE SEQUENCE [LARGE SCALE GENOMIC DNA]</scope>
    <source>
        <strain evidence="22 23">DSM 27040</strain>
    </source>
</reference>
<dbReference type="GO" id="GO:0005524">
    <property type="term" value="F:ATP binding"/>
    <property type="evidence" value="ECO:0007669"/>
    <property type="project" value="UniProtKB-KW"/>
</dbReference>
<feature type="domain" description="CheB-type methylesterase" evidence="20">
    <location>
        <begin position="20"/>
        <end position="200"/>
    </location>
</feature>
<name>A0A521AEX7_SACCC</name>
<dbReference type="GO" id="GO:0008983">
    <property type="term" value="F:protein-glutamate O-methyltransferase activity"/>
    <property type="evidence" value="ECO:0007669"/>
    <property type="project" value="UniProtKB-EC"/>
</dbReference>
<dbReference type="Gene3D" id="3.40.50.150">
    <property type="entry name" value="Vaccinia Virus protein VP39"/>
    <property type="match status" value="1"/>
</dbReference>
<dbReference type="SUPFAM" id="SSF55785">
    <property type="entry name" value="PYP-like sensor domain (PAS domain)"/>
    <property type="match status" value="3"/>
</dbReference>
<feature type="domain" description="PAS" evidence="18">
    <location>
        <begin position="989"/>
        <end position="1061"/>
    </location>
</feature>
<dbReference type="PROSITE" id="PS50122">
    <property type="entry name" value="CHEB"/>
    <property type="match status" value="1"/>
</dbReference>
<dbReference type="InterPro" id="IPR000673">
    <property type="entry name" value="Sig_transdc_resp-reg_Me-estase"/>
</dbReference>
<dbReference type="InterPro" id="IPR000780">
    <property type="entry name" value="CheR_MeTrfase"/>
</dbReference>
<dbReference type="Pfam" id="PF00512">
    <property type="entry name" value="HisKA"/>
    <property type="match status" value="1"/>
</dbReference>
<dbReference type="GO" id="GO:0006935">
    <property type="term" value="P:chemotaxis"/>
    <property type="evidence" value="ECO:0007669"/>
    <property type="project" value="UniProtKB-UniRule"/>
</dbReference>
<evidence type="ECO:0000256" key="12">
    <source>
        <dbReference type="ARBA" id="ARBA00023012"/>
    </source>
</evidence>
<evidence type="ECO:0000256" key="8">
    <source>
        <dbReference type="ARBA" id="ARBA00022691"/>
    </source>
</evidence>
<keyword evidence="14" id="KW-0378">Hydrolase</keyword>
<dbReference type="InterPro" id="IPR005467">
    <property type="entry name" value="His_kinase_dom"/>
</dbReference>
<feature type="region of interest" description="Disordered" evidence="16">
    <location>
        <begin position="1"/>
        <end position="20"/>
    </location>
</feature>
<dbReference type="Gene3D" id="3.30.565.10">
    <property type="entry name" value="Histidine kinase-like ATPase, C-terminal domain"/>
    <property type="match status" value="1"/>
</dbReference>
<evidence type="ECO:0000259" key="17">
    <source>
        <dbReference type="PROSITE" id="PS50109"/>
    </source>
</evidence>
<dbReference type="PROSITE" id="PS50123">
    <property type="entry name" value="CHER"/>
    <property type="match status" value="1"/>
</dbReference>
<dbReference type="Proteomes" id="UP000319040">
    <property type="component" value="Unassembled WGS sequence"/>
</dbReference>
<dbReference type="PANTHER" id="PTHR24422:SF27">
    <property type="entry name" value="PROTEIN-GLUTAMATE O-METHYLTRANSFERASE"/>
    <property type="match status" value="1"/>
</dbReference>
<dbReference type="SUPFAM" id="SSF52738">
    <property type="entry name" value="Methylesterase CheB, C-terminal domain"/>
    <property type="match status" value="1"/>
</dbReference>
<dbReference type="PANTHER" id="PTHR24422">
    <property type="entry name" value="CHEMOTAXIS PROTEIN METHYLTRANSFERASE"/>
    <property type="match status" value="1"/>
</dbReference>
<dbReference type="SMART" id="SM00387">
    <property type="entry name" value="HATPase_c"/>
    <property type="match status" value="1"/>
</dbReference>
<dbReference type="RefSeq" id="WP_142531522.1">
    <property type="nucleotide sequence ID" value="NZ_FXTB01000001.1"/>
</dbReference>
<dbReference type="Pfam" id="PF08447">
    <property type="entry name" value="PAS_3"/>
    <property type="match status" value="1"/>
</dbReference>
<dbReference type="SMART" id="SM00388">
    <property type="entry name" value="HisKA"/>
    <property type="match status" value="1"/>
</dbReference>
<dbReference type="NCBIfam" id="TIGR00229">
    <property type="entry name" value="sensory_box"/>
    <property type="match status" value="1"/>
</dbReference>
<dbReference type="Pfam" id="PF01739">
    <property type="entry name" value="CheR"/>
    <property type="match status" value="1"/>
</dbReference>
<dbReference type="InterPro" id="IPR036097">
    <property type="entry name" value="HisK_dim/P_sf"/>
</dbReference>
<dbReference type="SMART" id="SM00138">
    <property type="entry name" value="MeTrc"/>
    <property type="match status" value="1"/>
</dbReference>
<feature type="domain" description="Histidine kinase" evidence="17">
    <location>
        <begin position="1134"/>
        <end position="1354"/>
    </location>
</feature>